<proteinExistence type="inferred from homology"/>
<reference evidence="5" key="2">
    <citation type="submission" date="2020-03" db="EMBL/GenBank/DDBJ databases">
        <authorList>
            <person name="Fu F.-F."/>
            <person name="Chen J."/>
        </authorList>
    </citation>
    <scope>NUCLEOTIDE SEQUENCE</scope>
    <source>
        <strain evidence="5">Lc1</strain>
    </source>
</reference>
<dbReference type="PANTHER" id="PTHR43976">
    <property type="entry name" value="SHORT CHAIN DEHYDROGENASE"/>
    <property type="match status" value="1"/>
</dbReference>
<dbReference type="EMBL" id="WVTB01000067">
    <property type="protein sequence ID" value="KAF3801407.1"/>
    <property type="molecule type" value="Genomic_DNA"/>
</dbReference>
<evidence type="ECO:0000256" key="2">
    <source>
        <dbReference type="ARBA" id="ARBA00023002"/>
    </source>
</evidence>
<sequence length="303" mass="32794">MIFVAPSPEDIQQLDSKRTRFIMAPLVWLITGSTSGFGAEFVKAILAKGDKVIATARDISKIVHFRQAGAAVLKLDLLASQSEFNRVAQEALGIYGGVDVLVNNAGYSHFGTIEDDNQEDWSKVFQTHVFGPLGITRAFLPHFRARKSGTLVFMGSTAAWGGIPTLGAYCASKSALRGAVETLDREVKSIGIKTLLVEPGFFRTELLNANNTVYVDTKIPEYKSTVDSLYAQFKGAHHQQPGDPAKGVSHIIDLVESSGTVQGRSLPISLALGPDAVAQLRKKCADTIELLDEWKEVSSDTSL</sequence>
<dbReference type="InterPro" id="IPR002347">
    <property type="entry name" value="SDR_fam"/>
</dbReference>
<dbReference type="PRINTS" id="PR00080">
    <property type="entry name" value="SDRFAMILY"/>
</dbReference>
<dbReference type="GO" id="GO:0016491">
    <property type="term" value="F:oxidoreductase activity"/>
    <property type="evidence" value="ECO:0007669"/>
    <property type="project" value="UniProtKB-KW"/>
</dbReference>
<keyword evidence="2" id="KW-0560">Oxidoreductase</keyword>
<accession>A0A8H4FGI5</accession>
<keyword evidence="6" id="KW-1185">Reference proteome</keyword>
<feature type="domain" description="Ketoreductase" evidence="4">
    <location>
        <begin position="26"/>
        <end position="195"/>
    </location>
</feature>
<dbReference type="PANTHER" id="PTHR43976:SF16">
    <property type="entry name" value="SHORT-CHAIN DEHYDROGENASE_REDUCTASE FAMILY PROTEIN"/>
    <property type="match status" value="1"/>
</dbReference>
<dbReference type="Proteomes" id="UP000613401">
    <property type="component" value="Unassembled WGS sequence"/>
</dbReference>
<dbReference type="GeneID" id="69012714"/>
<protein>
    <submittedName>
        <fullName evidence="5">3-alpha-(Or 20-beta)-hydroxysteroid dehydrogenase</fullName>
    </submittedName>
</protein>
<dbReference type="AlphaFoldDB" id="A0A8H4FGI5"/>
<name>A0A8H4FGI5_COLGL</name>
<evidence type="ECO:0000313" key="5">
    <source>
        <dbReference type="EMBL" id="KAF3801407.1"/>
    </source>
</evidence>
<dbReference type="SMART" id="SM00822">
    <property type="entry name" value="PKS_KR"/>
    <property type="match status" value="1"/>
</dbReference>
<evidence type="ECO:0000313" key="6">
    <source>
        <dbReference type="Proteomes" id="UP000613401"/>
    </source>
</evidence>
<dbReference type="RefSeq" id="XP_045260566.1">
    <property type="nucleotide sequence ID" value="XM_045405585.1"/>
</dbReference>
<dbReference type="InterPro" id="IPR036291">
    <property type="entry name" value="NAD(P)-bd_dom_sf"/>
</dbReference>
<gene>
    <name evidence="5" type="ORF">GCG54_00005563</name>
</gene>
<dbReference type="InterPro" id="IPR051911">
    <property type="entry name" value="SDR_oxidoreductase"/>
</dbReference>
<comment type="similarity">
    <text evidence="1 3">Belongs to the short-chain dehydrogenases/reductases (SDR) family.</text>
</comment>
<dbReference type="Pfam" id="PF00106">
    <property type="entry name" value="adh_short"/>
    <property type="match status" value="1"/>
</dbReference>
<evidence type="ECO:0000256" key="3">
    <source>
        <dbReference type="RuleBase" id="RU000363"/>
    </source>
</evidence>
<dbReference type="PRINTS" id="PR00081">
    <property type="entry name" value="GDHRDH"/>
</dbReference>
<comment type="caution">
    <text evidence="5">The sequence shown here is derived from an EMBL/GenBank/DDBJ whole genome shotgun (WGS) entry which is preliminary data.</text>
</comment>
<reference evidence="5" key="1">
    <citation type="journal article" date="2020" name="Phytopathology">
        <title>Genome sequence and comparative analysis of Colletotrichum gloeosporioides isolated from Liriodendron leaves.</title>
        <authorList>
            <person name="Fu F.F."/>
            <person name="Hao Z."/>
            <person name="Wang P."/>
            <person name="Lu Y."/>
            <person name="Xue L.J."/>
            <person name="Wei G."/>
            <person name="Tian Y."/>
            <person name="Baishi H."/>
            <person name="Xu H."/>
            <person name="Shi J."/>
            <person name="Cheng T."/>
            <person name="Wang G."/>
            <person name="Yi Y."/>
            <person name="Chen J."/>
        </authorList>
    </citation>
    <scope>NUCLEOTIDE SEQUENCE</scope>
    <source>
        <strain evidence="5">Lc1</strain>
    </source>
</reference>
<organism evidence="5 6">
    <name type="scientific">Colletotrichum gloeosporioides</name>
    <name type="common">Anthracnose fungus</name>
    <name type="synonym">Glomerella cingulata</name>
    <dbReference type="NCBI Taxonomy" id="474922"/>
    <lineage>
        <taxon>Eukaryota</taxon>
        <taxon>Fungi</taxon>
        <taxon>Dikarya</taxon>
        <taxon>Ascomycota</taxon>
        <taxon>Pezizomycotina</taxon>
        <taxon>Sordariomycetes</taxon>
        <taxon>Hypocreomycetidae</taxon>
        <taxon>Glomerellales</taxon>
        <taxon>Glomerellaceae</taxon>
        <taxon>Colletotrichum</taxon>
        <taxon>Colletotrichum gloeosporioides species complex</taxon>
    </lineage>
</organism>
<evidence type="ECO:0000256" key="1">
    <source>
        <dbReference type="ARBA" id="ARBA00006484"/>
    </source>
</evidence>
<dbReference type="InterPro" id="IPR057326">
    <property type="entry name" value="KR_dom"/>
</dbReference>
<dbReference type="SUPFAM" id="SSF51735">
    <property type="entry name" value="NAD(P)-binding Rossmann-fold domains"/>
    <property type="match status" value="1"/>
</dbReference>
<evidence type="ECO:0000259" key="4">
    <source>
        <dbReference type="SMART" id="SM00822"/>
    </source>
</evidence>
<dbReference type="Gene3D" id="3.40.50.720">
    <property type="entry name" value="NAD(P)-binding Rossmann-like Domain"/>
    <property type="match status" value="1"/>
</dbReference>
<dbReference type="CDD" id="cd05374">
    <property type="entry name" value="17beta-HSD-like_SDR_c"/>
    <property type="match status" value="1"/>
</dbReference>